<dbReference type="PANTHER" id="PTHR30460">
    <property type="entry name" value="MODERATE CONDUCTANCE MECHANOSENSITIVE CHANNEL YBIO"/>
    <property type="match status" value="1"/>
</dbReference>
<keyword evidence="5 6" id="KW-0472">Membrane</keyword>
<dbReference type="GO" id="GO:0005886">
    <property type="term" value="C:plasma membrane"/>
    <property type="evidence" value="ECO:0007669"/>
    <property type="project" value="UniProtKB-SubCell"/>
</dbReference>
<evidence type="ECO:0000256" key="3">
    <source>
        <dbReference type="ARBA" id="ARBA00022692"/>
    </source>
</evidence>
<feature type="domain" description="Mechanosensitive ion channel MscS" evidence="7">
    <location>
        <begin position="146"/>
        <end position="210"/>
    </location>
</feature>
<keyword evidence="4 6" id="KW-1133">Transmembrane helix</keyword>
<keyword evidence="3 6" id="KW-0812">Transmembrane</keyword>
<evidence type="ECO:0000256" key="4">
    <source>
        <dbReference type="ARBA" id="ARBA00022989"/>
    </source>
</evidence>
<dbReference type="Gene3D" id="1.10.287.1260">
    <property type="match status" value="1"/>
</dbReference>
<feature type="transmembrane region" description="Helical" evidence="6">
    <location>
        <begin position="103"/>
        <end position="121"/>
    </location>
</feature>
<dbReference type="Pfam" id="PF00924">
    <property type="entry name" value="MS_channel_2nd"/>
    <property type="match status" value="1"/>
</dbReference>
<dbReference type="Proteomes" id="UP000295244">
    <property type="component" value="Unassembled WGS sequence"/>
</dbReference>
<dbReference type="InterPro" id="IPR023408">
    <property type="entry name" value="MscS_beta-dom_sf"/>
</dbReference>
<evidence type="ECO:0000256" key="5">
    <source>
        <dbReference type="ARBA" id="ARBA00023136"/>
    </source>
</evidence>
<name>A0A4R1BQX8_9ACTN</name>
<dbReference type="GO" id="GO:0008381">
    <property type="term" value="F:mechanosensitive monoatomic ion channel activity"/>
    <property type="evidence" value="ECO:0007669"/>
    <property type="project" value="InterPro"/>
</dbReference>
<evidence type="ECO:0000313" key="9">
    <source>
        <dbReference type="Proteomes" id="UP000295244"/>
    </source>
</evidence>
<evidence type="ECO:0000256" key="1">
    <source>
        <dbReference type="ARBA" id="ARBA00004236"/>
    </source>
</evidence>
<evidence type="ECO:0000313" key="8">
    <source>
        <dbReference type="EMBL" id="TCJ19697.1"/>
    </source>
</evidence>
<dbReference type="Gene3D" id="2.30.30.60">
    <property type="match status" value="1"/>
</dbReference>
<dbReference type="InterPro" id="IPR006685">
    <property type="entry name" value="MscS_channel_2nd"/>
</dbReference>
<dbReference type="OrthoDB" id="4638917at2"/>
<reference evidence="8 9" key="1">
    <citation type="submission" date="2019-03" db="EMBL/GenBank/DDBJ databases">
        <title>Whole genome sequence of a novel Rubrobacter taiwanensis strain, isolated from Yellowstone National Park.</title>
        <authorList>
            <person name="Freed S."/>
            <person name="Ramaley R.F."/>
            <person name="Kyndt J.A."/>
        </authorList>
    </citation>
    <scope>NUCLEOTIDE SEQUENCE [LARGE SCALE GENOMIC DNA]</scope>
    <source>
        <strain evidence="8 9">Yellowstone</strain>
    </source>
</reference>
<comment type="caution">
    <text evidence="8">The sequence shown here is derived from an EMBL/GenBank/DDBJ whole genome shotgun (WGS) entry which is preliminary data.</text>
</comment>
<dbReference type="InterPro" id="IPR045276">
    <property type="entry name" value="YbiO_bact"/>
</dbReference>
<organism evidence="8 9">
    <name type="scientific">Rubrobacter taiwanensis</name>
    <dbReference type="NCBI Taxonomy" id="185139"/>
    <lineage>
        <taxon>Bacteria</taxon>
        <taxon>Bacillati</taxon>
        <taxon>Actinomycetota</taxon>
        <taxon>Rubrobacteria</taxon>
        <taxon>Rubrobacterales</taxon>
        <taxon>Rubrobacteraceae</taxon>
        <taxon>Rubrobacter</taxon>
    </lineage>
</organism>
<dbReference type="InterPro" id="IPR010920">
    <property type="entry name" value="LSM_dom_sf"/>
</dbReference>
<dbReference type="EMBL" id="SKBU01000007">
    <property type="protein sequence ID" value="TCJ19697.1"/>
    <property type="molecule type" value="Genomic_DNA"/>
</dbReference>
<evidence type="ECO:0000256" key="6">
    <source>
        <dbReference type="SAM" id="Phobius"/>
    </source>
</evidence>
<sequence length="317" mass="34874">MPAVTAGAPLFQAENAVEEAGRAVDGLIGFYERLLDYVTGPDFVASLAATVLAILLGILFYRLAVRILPRLLYWRRPAEGRPDPQTRARIKRQDTAVTLIRNLLKYATFIVVALVAVSAFLREALPVVAGTSVLAALVIFGAQSFLRDIVAGFSILFEDQYSVGDFISVQPMGAFGVVEEFGLRTTKLRTVSGEVVYIPNGVITGVTNYVQGRQRFTVEVQLRNPEAAGRVVRALEEADELYVTPPRLVRREEFAGGGVRLTIEASALPSMDWLPREKLTQRIRAAAGEEDLAAEPLVYTADRRTVERLKELTPPEE</sequence>
<gene>
    <name evidence="8" type="ORF">E0L93_04110</name>
</gene>
<keyword evidence="2" id="KW-1003">Cell membrane</keyword>
<feature type="transmembrane region" description="Helical" evidence="6">
    <location>
        <begin position="43"/>
        <end position="65"/>
    </location>
</feature>
<accession>A0A4R1BQX8</accession>
<dbReference type="SUPFAM" id="SSF50182">
    <property type="entry name" value="Sm-like ribonucleoproteins"/>
    <property type="match status" value="1"/>
</dbReference>
<protein>
    <submittedName>
        <fullName evidence="8">Mechanosensitive ion channel family protein</fullName>
    </submittedName>
</protein>
<proteinExistence type="predicted"/>
<evidence type="ECO:0000256" key="2">
    <source>
        <dbReference type="ARBA" id="ARBA00022475"/>
    </source>
</evidence>
<dbReference type="PANTHER" id="PTHR30460:SF1">
    <property type="entry name" value="MECHANOSENSITIVE ION CHANNEL"/>
    <property type="match status" value="1"/>
</dbReference>
<keyword evidence="9" id="KW-1185">Reference proteome</keyword>
<feature type="transmembrane region" description="Helical" evidence="6">
    <location>
        <begin position="127"/>
        <end position="146"/>
    </location>
</feature>
<comment type="subcellular location">
    <subcellularLocation>
        <location evidence="1">Cell membrane</location>
    </subcellularLocation>
</comment>
<evidence type="ECO:0000259" key="7">
    <source>
        <dbReference type="Pfam" id="PF00924"/>
    </source>
</evidence>
<dbReference type="AlphaFoldDB" id="A0A4R1BQX8"/>